<dbReference type="EMBL" id="JANPWE010000003">
    <property type="protein sequence ID" value="MCR6545623.1"/>
    <property type="molecule type" value="Genomic_DNA"/>
</dbReference>
<name>A0ABT1Y426_9FIRM</name>
<proteinExistence type="predicted"/>
<dbReference type="RefSeq" id="WP_257913226.1">
    <property type="nucleotide sequence ID" value="NZ_JANPWE010000003.1"/>
</dbReference>
<evidence type="ECO:0000313" key="2">
    <source>
        <dbReference type="Proteomes" id="UP001524944"/>
    </source>
</evidence>
<accession>A0ABT1Y426</accession>
<keyword evidence="2" id="KW-1185">Reference proteome</keyword>
<organism evidence="1 2">
    <name type="scientific">Dehalobacterium formicoaceticum</name>
    <dbReference type="NCBI Taxonomy" id="51515"/>
    <lineage>
        <taxon>Bacteria</taxon>
        <taxon>Bacillati</taxon>
        <taxon>Bacillota</taxon>
        <taxon>Clostridia</taxon>
        <taxon>Eubacteriales</taxon>
        <taxon>Peptococcaceae</taxon>
        <taxon>Dehalobacterium</taxon>
    </lineage>
</organism>
<protein>
    <submittedName>
        <fullName evidence="1">Copper amine oxidase N-terminal domain-containing protein</fullName>
    </submittedName>
</protein>
<reference evidence="1 2" key="1">
    <citation type="submission" date="2022-08" db="EMBL/GenBank/DDBJ databases">
        <title>Proteogenomics of the novel Dehalobacterium formicoaceticum strain EZ94 highlights a key role of methyltransferases during anaerobic dichloromethane degradation.</title>
        <authorList>
            <person name="Wasmund K."/>
        </authorList>
    </citation>
    <scope>NUCLEOTIDE SEQUENCE [LARGE SCALE GENOMIC DNA]</scope>
    <source>
        <strain evidence="1 2">EZ94</strain>
    </source>
</reference>
<gene>
    <name evidence="1" type="ORF">NVS47_08870</name>
</gene>
<dbReference type="Proteomes" id="UP001524944">
    <property type="component" value="Unassembled WGS sequence"/>
</dbReference>
<evidence type="ECO:0000313" key="1">
    <source>
        <dbReference type="EMBL" id="MCR6545623.1"/>
    </source>
</evidence>
<sequence>MIENEIIGSLGETKLSLSLQKADSSTYDSQLELLLQVKGEPEATQPLDLVWQVKDRTKKTNNFEVTVPQEGLISLTDFQAKIPWIVYIYVEPDYGFYSMSHGLESEFGDLEAVLEDGQTSVPFRQMADILNEEAGWDPDKHQAYVKMDGQPIYFKGAIQEGLLFVPVKEFEKVGWEISWDADFATITLIKYAE</sequence>
<comment type="caution">
    <text evidence="1">The sequence shown here is derived from an EMBL/GenBank/DDBJ whole genome shotgun (WGS) entry which is preliminary data.</text>
</comment>